<evidence type="ECO:0000313" key="5">
    <source>
        <dbReference type="Proteomes" id="UP000326924"/>
    </source>
</evidence>
<accession>A0A5J5F9X8</accession>
<keyword evidence="1" id="KW-0677">Repeat</keyword>
<organism evidence="4 5">
    <name type="scientific">Sphaerosporella brunnea</name>
    <dbReference type="NCBI Taxonomy" id="1250544"/>
    <lineage>
        <taxon>Eukaryota</taxon>
        <taxon>Fungi</taxon>
        <taxon>Dikarya</taxon>
        <taxon>Ascomycota</taxon>
        <taxon>Pezizomycotina</taxon>
        <taxon>Pezizomycetes</taxon>
        <taxon>Pezizales</taxon>
        <taxon>Pyronemataceae</taxon>
        <taxon>Sphaerosporella</taxon>
    </lineage>
</organism>
<dbReference type="SUPFAM" id="SSF48403">
    <property type="entry name" value="Ankyrin repeat"/>
    <property type="match status" value="1"/>
</dbReference>
<proteinExistence type="predicted"/>
<evidence type="ECO:0000256" key="1">
    <source>
        <dbReference type="ARBA" id="ARBA00022737"/>
    </source>
</evidence>
<feature type="repeat" description="ANK" evidence="3">
    <location>
        <begin position="93"/>
        <end position="125"/>
    </location>
</feature>
<dbReference type="EMBL" id="VXIS01000008">
    <property type="protein sequence ID" value="KAA8914162.1"/>
    <property type="molecule type" value="Genomic_DNA"/>
</dbReference>
<dbReference type="Gene3D" id="1.25.40.20">
    <property type="entry name" value="Ankyrin repeat-containing domain"/>
    <property type="match status" value="3"/>
</dbReference>
<sequence length="320" mass="33846">MSPTTPYPPLPTEIFLAIGDLLEIRDLSALSRTCWLFRYVFTLPLFRRVRESLSTSLFRIMQSNNNVRLLTYLLDEGLPVDCTMNTGTNPTPLVSTLLHFAAYSGSDALVRLLLDRGADVSAATTRNTDAQVQRAIANDSEALGADAGSTALHIAGKYGREVVATLLIDNGAVVCAAAEDGSTPLHWAVCGGHQAMSELLISKGADVSAVDRCGRRPLHYAALEGHAVVCELLISKGANVSIADSDRFAPIHYAAMSGRASVARLLIEKGASVSALAFGGLTPMCFATSETHWAVRQVLLDSSLASAGETASLNGGAGRE</sequence>
<dbReference type="PANTHER" id="PTHR24198:SF165">
    <property type="entry name" value="ANKYRIN REPEAT-CONTAINING PROTEIN-RELATED"/>
    <property type="match status" value="1"/>
</dbReference>
<keyword evidence="5" id="KW-1185">Reference proteome</keyword>
<dbReference type="InterPro" id="IPR036047">
    <property type="entry name" value="F-box-like_dom_sf"/>
</dbReference>
<dbReference type="SUPFAM" id="SSF81383">
    <property type="entry name" value="F-box domain"/>
    <property type="match status" value="1"/>
</dbReference>
<dbReference type="InterPro" id="IPR036770">
    <property type="entry name" value="Ankyrin_rpt-contain_sf"/>
</dbReference>
<dbReference type="SMART" id="SM00248">
    <property type="entry name" value="ANK"/>
    <property type="match status" value="6"/>
</dbReference>
<dbReference type="AlphaFoldDB" id="A0A5J5F9X8"/>
<dbReference type="Proteomes" id="UP000326924">
    <property type="component" value="Unassembled WGS sequence"/>
</dbReference>
<feature type="repeat" description="ANK" evidence="3">
    <location>
        <begin position="180"/>
        <end position="212"/>
    </location>
</feature>
<dbReference type="InterPro" id="IPR002110">
    <property type="entry name" value="Ankyrin_rpt"/>
</dbReference>
<dbReference type="Pfam" id="PF12796">
    <property type="entry name" value="Ank_2"/>
    <property type="match status" value="1"/>
</dbReference>
<name>A0A5J5F9X8_9PEZI</name>
<comment type="caution">
    <text evidence="4">The sequence shown here is derived from an EMBL/GenBank/DDBJ whole genome shotgun (WGS) entry which is preliminary data.</text>
</comment>
<evidence type="ECO:0000256" key="3">
    <source>
        <dbReference type="PROSITE-ProRule" id="PRU00023"/>
    </source>
</evidence>
<dbReference type="PROSITE" id="PS50088">
    <property type="entry name" value="ANK_REPEAT"/>
    <property type="match status" value="5"/>
</dbReference>
<feature type="repeat" description="ANK" evidence="3">
    <location>
        <begin position="147"/>
        <end position="179"/>
    </location>
</feature>
<dbReference type="Pfam" id="PF00023">
    <property type="entry name" value="Ank"/>
    <property type="match status" value="2"/>
</dbReference>
<evidence type="ECO:0000313" key="4">
    <source>
        <dbReference type="EMBL" id="KAA8914162.1"/>
    </source>
</evidence>
<keyword evidence="2 3" id="KW-0040">ANK repeat</keyword>
<reference evidence="4 5" key="1">
    <citation type="submission" date="2019-09" db="EMBL/GenBank/DDBJ databases">
        <title>Draft genome of the ectomycorrhizal ascomycete Sphaerosporella brunnea.</title>
        <authorList>
            <consortium name="DOE Joint Genome Institute"/>
            <person name="Benucci G.M."/>
            <person name="Marozzi G."/>
            <person name="Antonielli L."/>
            <person name="Sanchez S."/>
            <person name="Marco P."/>
            <person name="Wang X."/>
            <person name="Falini L.B."/>
            <person name="Barry K."/>
            <person name="Haridas S."/>
            <person name="Lipzen A."/>
            <person name="Labutti K."/>
            <person name="Grigoriev I.V."/>
            <person name="Murat C."/>
            <person name="Martin F."/>
            <person name="Albertini E."/>
            <person name="Donnini D."/>
            <person name="Bonito G."/>
        </authorList>
    </citation>
    <scope>NUCLEOTIDE SEQUENCE [LARGE SCALE GENOMIC DNA]</scope>
    <source>
        <strain evidence="4 5">Sb_GMNB300</strain>
    </source>
</reference>
<dbReference type="PROSITE" id="PS50297">
    <property type="entry name" value="ANK_REP_REGION"/>
    <property type="match status" value="5"/>
</dbReference>
<dbReference type="PRINTS" id="PR01415">
    <property type="entry name" value="ANKYRIN"/>
</dbReference>
<gene>
    <name evidence="4" type="ORF">FN846DRAFT_1012732</name>
</gene>
<feature type="repeat" description="ANK" evidence="3">
    <location>
        <begin position="213"/>
        <end position="245"/>
    </location>
</feature>
<protein>
    <submittedName>
        <fullName evidence="4">Ankyrin repeat-containing domain protein</fullName>
    </submittedName>
</protein>
<dbReference type="PANTHER" id="PTHR24198">
    <property type="entry name" value="ANKYRIN REPEAT AND PROTEIN KINASE DOMAIN-CONTAINING PROTEIN"/>
    <property type="match status" value="1"/>
</dbReference>
<dbReference type="OrthoDB" id="341259at2759"/>
<dbReference type="InParanoid" id="A0A5J5F9X8"/>
<feature type="repeat" description="ANK" evidence="3">
    <location>
        <begin position="246"/>
        <end position="278"/>
    </location>
</feature>
<evidence type="ECO:0000256" key="2">
    <source>
        <dbReference type="ARBA" id="ARBA00023043"/>
    </source>
</evidence>